<dbReference type="PATRIC" id="fig|92706.3.peg.2003"/>
<evidence type="ECO:0000313" key="3">
    <source>
        <dbReference type="Proteomes" id="UP000034037"/>
    </source>
</evidence>
<organism evidence="2 3">
    <name type="scientific">[Brevibacterium] flavum</name>
    <dbReference type="NCBI Taxonomy" id="92706"/>
    <lineage>
        <taxon>Bacteria</taxon>
        <taxon>Bacillati</taxon>
        <taxon>Actinomycetota</taxon>
        <taxon>Actinomycetes</taxon>
        <taxon>Mycobacteriales</taxon>
        <taxon>Corynebacteriaceae</taxon>
        <taxon>Corynebacterium</taxon>
    </lineage>
</organism>
<sequence>MAVGRSLSEVGRSLMWTDLRAFMGSLGSESNFWRKVAPEAAEKATRKKELMRVENQLLMSLHDALWDIAYAQAGSEDRLPRLLSTLIDGAGGGDSPRRVSEAESRDVAASMRRERGDQ</sequence>
<reference evidence="2 3" key="1">
    <citation type="submission" date="2015-04" db="EMBL/GenBank/DDBJ databases">
        <title>Complete Genome Sequence of Brevibacterium flavum ATCC 15168.</title>
        <authorList>
            <person name="Ahn J."/>
            <person name="Park G."/>
            <person name="Jeon W."/>
            <person name="Jang Y."/>
            <person name="Jang M."/>
            <person name="Lee H."/>
            <person name="Lee H."/>
        </authorList>
    </citation>
    <scope>NUCLEOTIDE SEQUENCE [LARGE SCALE GENOMIC DNA]</scope>
    <source>
        <strain evidence="2 3">ATCC 15168</strain>
    </source>
</reference>
<feature type="region of interest" description="Disordered" evidence="1">
    <location>
        <begin position="87"/>
        <end position="118"/>
    </location>
</feature>
<evidence type="ECO:0000313" key="2">
    <source>
        <dbReference type="EMBL" id="AKF27785.1"/>
    </source>
</evidence>
<dbReference type="HOGENOM" id="CLU_2068617_0_0_11"/>
<dbReference type="AlphaFoldDB" id="A0A0F6Z6H2"/>
<evidence type="ECO:0000256" key="1">
    <source>
        <dbReference type="SAM" id="MobiDB-lite"/>
    </source>
</evidence>
<accession>A0A0F6Z6H2</accession>
<name>A0A0F6Z6H2_9CORY</name>
<dbReference type="EMBL" id="CP011309">
    <property type="protein sequence ID" value="AKF27785.1"/>
    <property type="molecule type" value="Genomic_DNA"/>
</dbReference>
<proteinExistence type="predicted"/>
<protein>
    <submittedName>
        <fullName evidence="2">Uncharacterized protein</fullName>
    </submittedName>
</protein>
<gene>
    <name evidence="2" type="ORF">YH66_09590</name>
</gene>
<dbReference type="Proteomes" id="UP000034037">
    <property type="component" value="Chromosome"/>
</dbReference>
<feature type="compositionally biased region" description="Basic and acidic residues" evidence="1">
    <location>
        <begin position="95"/>
        <end position="118"/>
    </location>
</feature>
<keyword evidence="3" id="KW-1185">Reference proteome</keyword>
<dbReference type="RefSeq" id="WP_003861792.1">
    <property type="nucleotide sequence ID" value="NZ_CP011309.1"/>
</dbReference>